<dbReference type="Gene3D" id="3.40.190.10">
    <property type="entry name" value="Periplasmic binding protein-like II"/>
    <property type="match status" value="2"/>
</dbReference>
<keyword evidence="1" id="KW-0732">Signal</keyword>
<dbReference type="PROSITE" id="PS51257">
    <property type="entry name" value="PROKAR_LIPOPROTEIN"/>
    <property type="match status" value="1"/>
</dbReference>
<keyword evidence="3" id="KW-1185">Reference proteome</keyword>
<protein>
    <submittedName>
        <fullName evidence="2">Extracellular solute-binding protein</fullName>
    </submittedName>
</protein>
<evidence type="ECO:0000256" key="1">
    <source>
        <dbReference type="SAM" id="SignalP"/>
    </source>
</evidence>
<dbReference type="RefSeq" id="WP_311860490.1">
    <property type="nucleotide sequence ID" value="NZ_JAUZVV010000001.1"/>
</dbReference>
<evidence type="ECO:0000313" key="3">
    <source>
        <dbReference type="Proteomes" id="UP001251849"/>
    </source>
</evidence>
<dbReference type="SUPFAM" id="SSF53850">
    <property type="entry name" value="Periplasmic binding protein-like II"/>
    <property type="match status" value="1"/>
</dbReference>
<feature type="signal peptide" evidence="1">
    <location>
        <begin position="1"/>
        <end position="22"/>
    </location>
</feature>
<dbReference type="PANTHER" id="PTHR43649:SF30">
    <property type="entry name" value="ABC TRANSPORTER SUBSTRATE-BINDING PROTEIN"/>
    <property type="match status" value="1"/>
</dbReference>
<dbReference type="Proteomes" id="UP001251849">
    <property type="component" value="Unassembled WGS sequence"/>
</dbReference>
<sequence length="423" mass="43568">MKTSTRAGTAALVIAVSAAALSACSTSPAGTGGGGGDAQTLTVGTNGGNAMKSVIDDFMAANPGVKVEVRDSPENYQQITATQLTGNTAPDVIQVFPGTGNNVSVKIAGDKGFLADVSDAGWAAEIPDAARDLLSTSDGALVAVPMTFSSIGGIYNQGELDELGLAIPTTWQEVLDFCSAASDAGKVPYGLGLADTWTTQLIPYALTATLVYGTQPDFAQQQVDGTATFADSAWADALDKYLELDDAGCFNESPNGTPYSEAQDGIRSGDTLATVSVAAETAAIASTGPDDLQLTYAAFPATDNAEDTYLSATTGPSFAVNAKSPKLDLAKKFLDFLASPETQIAYATSYGDTAALPGDLTQDSQVAELVSGYVSENKISTWPDQLWPSTTVQPAMFDGVQALFSGQDTVDGVLSKMDAAFQQ</sequence>
<dbReference type="Pfam" id="PF01547">
    <property type="entry name" value="SBP_bac_1"/>
    <property type="match status" value="1"/>
</dbReference>
<evidence type="ECO:0000313" key="2">
    <source>
        <dbReference type="EMBL" id="MDT3315847.1"/>
    </source>
</evidence>
<name>A0ABU3G7P7_9MICO</name>
<dbReference type="EMBL" id="JAUZVV010000001">
    <property type="protein sequence ID" value="MDT3315847.1"/>
    <property type="molecule type" value="Genomic_DNA"/>
</dbReference>
<proteinExistence type="predicted"/>
<comment type="caution">
    <text evidence="2">The sequence shown here is derived from an EMBL/GenBank/DDBJ whole genome shotgun (WGS) entry which is preliminary data.</text>
</comment>
<reference evidence="2 3" key="1">
    <citation type="submission" date="2023-08" db="EMBL/GenBank/DDBJ databases">
        <title>Microbacterium aquilitoris sp. nov. and Microbacterium gwkjibeachense sp. nov., isolated from beach.</title>
        <authorList>
            <person name="Lee S.D."/>
            <person name="Yang H."/>
            <person name="Kim I."/>
        </authorList>
    </citation>
    <scope>NUCLEOTIDE SEQUENCE [LARGE SCALE GENOMIC DNA]</scope>
    <source>
        <strain evidence="2 3">KSW4-11</strain>
    </source>
</reference>
<dbReference type="InterPro" id="IPR006059">
    <property type="entry name" value="SBP"/>
</dbReference>
<organism evidence="2 3">
    <name type="scientific">Microbacterium gawkjiense</name>
    <dbReference type="NCBI Taxonomy" id="3067309"/>
    <lineage>
        <taxon>Bacteria</taxon>
        <taxon>Bacillati</taxon>
        <taxon>Actinomycetota</taxon>
        <taxon>Actinomycetes</taxon>
        <taxon>Micrococcales</taxon>
        <taxon>Microbacteriaceae</taxon>
        <taxon>Microbacterium</taxon>
    </lineage>
</organism>
<gene>
    <name evidence="2" type="ORF">Q9S71_03325</name>
</gene>
<accession>A0ABU3G7P7</accession>
<feature type="chain" id="PRO_5046550716" evidence="1">
    <location>
        <begin position="23"/>
        <end position="423"/>
    </location>
</feature>
<dbReference type="PANTHER" id="PTHR43649">
    <property type="entry name" value="ARABINOSE-BINDING PROTEIN-RELATED"/>
    <property type="match status" value="1"/>
</dbReference>
<dbReference type="InterPro" id="IPR050490">
    <property type="entry name" value="Bact_solute-bd_prot1"/>
</dbReference>